<feature type="region of interest" description="Disordered" evidence="1">
    <location>
        <begin position="219"/>
        <end position="319"/>
    </location>
</feature>
<evidence type="ECO:0000259" key="2">
    <source>
        <dbReference type="PROSITE" id="PS00036"/>
    </source>
</evidence>
<proteinExistence type="predicted"/>
<dbReference type="PANTHER" id="PTHR21552">
    <property type="entry name" value="ADULT RETINA PROTEIN"/>
    <property type="match status" value="1"/>
</dbReference>
<evidence type="ECO:0000256" key="1">
    <source>
        <dbReference type="SAM" id="MobiDB-lite"/>
    </source>
</evidence>
<feature type="compositionally biased region" description="Acidic residues" evidence="1">
    <location>
        <begin position="262"/>
        <end position="288"/>
    </location>
</feature>
<protein>
    <recommendedName>
        <fullName evidence="2">BZIP domain-containing protein</fullName>
    </recommendedName>
</protein>
<dbReference type="Proteomes" id="UP001501940">
    <property type="component" value="Chromosome 4"/>
</dbReference>
<reference evidence="3 4" key="1">
    <citation type="submission" date="2022-01" db="EMBL/GenBank/DDBJ databases">
        <title>A chromosome-scale genome assembly of the false clownfish, Amphiprion ocellaris.</title>
        <authorList>
            <person name="Ryu T."/>
        </authorList>
    </citation>
    <scope>NUCLEOTIDE SEQUENCE [LARGE SCALE GENOMIC DNA]</scope>
</reference>
<dbReference type="PROSITE" id="PS00036">
    <property type="entry name" value="BZIP_BASIC"/>
    <property type="match status" value="1"/>
</dbReference>
<dbReference type="AlphaFoldDB" id="A0A3Q1CKX0"/>
<dbReference type="PANTHER" id="PTHR21552:SF2">
    <property type="entry name" value="CREB3 REGULATORY FACTOR"/>
    <property type="match status" value="1"/>
</dbReference>
<dbReference type="InterPro" id="IPR039165">
    <property type="entry name" value="CREBRF"/>
</dbReference>
<keyword evidence="4" id="KW-1185">Reference proteome</keyword>
<accession>A0A3Q1CKX0</accession>
<feature type="compositionally biased region" description="Low complexity" evidence="1">
    <location>
        <begin position="236"/>
        <end position="248"/>
    </location>
</feature>
<feature type="region of interest" description="Disordered" evidence="1">
    <location>
        <begin position="505"/>
        <end position="527"/>
    </location>
</feature>
<reference evidence="3" key="2">
    <citation type="submission" date="2025-08" db="UniProtKB">
        <authorList>
            <consortium name="Ensembl"/>
        </authorList>
    </citation>
    <scope>IDENTIFICATION</scope>
</reference>
<dbReference type="OMA" id="GRTEYNQ"/>
<sequence>MPQPGMNGMEPAFGEAYGGHRGLLSPYPLAMSPQGGRTEFDQSVLLMLGSPASPRKRPFELLSDLVDDGGFGEDLHPERWDVSALDEMARYTKLGLGVGGELLACSEEAVLIGRWGRSREEQEEEEEEERRRSRQASPPVTQEVQGPAAAAGEKEGHVSVATTTERELCVAGRAAGGGQDGGMSRERTVEVYQVAQEEEEVVAAAAAAGLALEHCSEEHNYSLSQGGELGAGPGHSSQSEEVQEVETQQEMHREENQAKTELEEEDEEQEEEEEEEEEGEEGAEETAVEAELSSSSETECEVEAEPARQPGERPSKRRCFWEYRRARESATKKKLGGDVHWSLSWSSSTLPSTLYRREGKKGRRKARKTDASDLTPNPQKLHNIGEQLQKLNTAIDGMGPVNDLPAVARARSRKEKNKLASRACRLKKKAQHEANKIKLWGLNQEYENLLGALLRIKEVIRRRVESSEEEDTDERGMTQRLEGILRESSGPLVAGRTKDFVQRILAASAGGQNQRKDPQQGGDEAAG</sequence>
<dbReference type="GeneTree" id="ENSGT00390000007125"/>
<reference evidence="3" key="3">
    <citation type="submission" date="2025-09" db="UniProtKB">
        <authorList>
            <consortium name="Ensembl"/>
        </authorList>
    </citation>
    <scope>IDENTIFICATION</scope>
</reference>
<evidence type="ECO:0000313" key="3">
    <source>
        <dbReference type="Ensembl" id="ENSAOCP00000019961.2"/>
    </source>
</evidence>
<dbReference type="GO" id="GO:0006986">
    <property type="term" value="P:response to unfolded protein"/>
    <property type="evidence" value="ECO:0007669"/>
    <property type="project" value="InterPro"/>
</dbReference>
<gene>
    <name evidence="3" type="primary">CHGA</name>
</gene>
<organism evidence="3 4">
    <name type="scientific">Amphiprion ocellaris</name>
    <name type="common">Clown anemonefish</name>
    <dbReference type="NCBI Taxonomy" id="80972"/>
    <lineage>
        <taxon>Eukaryota</taxon>
        <taxon>Metazoa</taxon>
        <taxon>Chordata</taxon>
        <taxon>Craniata</taxon>
        <taxon>Vertebrata</taxon>
        <taxon>Euteleostomi</taxon>
        <taxon>Actinopterygii</taxon>
        <taxon>Neopterygii</taxon>
        <taxon>Teleostei</taxon>
        <taxon>Neoteleostei</taxon>
        <taxon>Acanthomorphata</taxon>
        <taxon>Ovalentaria</taxon>
        <taxon>Pomacentridae</taxon>
        <taxon>Amphiprion</taxon>
    </lineage>
</organism>
<feature type="region of interest" description="Disordered" evidence="1">
    <location>
        <begin position="116"/>
        <end position="163"/>
    </location>
</feature>
<feature type="region of interest" description="Disordered" evidence="1">
    <location>
        <begin position="463"/>
        <end position="488"/>
    </location>
</feature>
<dbReference type="GO" id="GO:0000981">
    <property type="term" value="F:DNA-binding transcription factor activity, RNA polymerase II-specific"/>
    <property type="evidence" value="ECO:0007669"/>
    <property type="project" value="TreeGrafter"/>
</dbReference>
<dbReference type="Ensembl" id="ENSAOCT00000014272.2">
    <property type="protein sequence ID" value="ENSAOCP00000019961.2"/>
    <property type="gene ID" value="ENSAOCG00000003726.2"/>
</dbReference>
<dbReference type="GO" id="GO:0005634">
    <property type="term" value="C:nucleus"/>
    <property type="evidence" value="ECO:0007669"/>
    <property type="project" value="TreeGrafter"/>
</dbReference>
<dbReference type="GO" id="GO:0000977">
    <property type="term" value="F:RNA polymerase II transcription regulatory region sequence-specific DNA binding"/>
    <property type="evidence" value="ECO:0007669"/>
    <property type="project" value="TreeGrafter"/>
</dbReference>
<feature type="compositionally biased region" description="Basic and acidic residues" evidence="1">
    <location>
        <begin position="249"/>
        <end position="261"/>
    </location>
</feature>
<feature type="region of interest" description="Disordered" evidence="1">
    <location>
        <begin position="350"/>
        <end position="380"/>
    </location>
</feature>
<dbReference type="STRING" id="80972.ENSAOCP00000019961"/>
<name>A0A3Q1CKX0_AMPOC</name>
<dbReference type="InterPro" id="IPR004827">
    <property type="entry name" value="bZIP"/>
</dbReference>
<feature type="compositionally biased region" description="Basic residues" evidence="1">
    <location>
        <begin position="358"/>
        <end position="367"/>
    </location>
</feature>
<evidence type="ECO:0000313" key="4">
    <source>
        <dbReference type="Proteomes" id="UP001501940"/>
    </source>
</evidence>
<feature type="compositionally biased region" description="Basic and acidic residues" evidence="1">
    <location>
        <begin position="310"/>
        <end position="319"/>
    </location>
</feature>
<feature type="domain" description="BZIP" evidence="2">
    <location>
        <begin position="413"/>
        <end position="427"/>
    </location>
</feature>